<sequence>MNKVCLFFKGALNKDLLEKFRKSFYTEEKNILAQNVCSRGDPFEVSLSRKALEETQHVFNHKDPAQDGGQWDMILNLIKKHGLIPKKNFPETFSCEASLKMNQLLRSKVIFYAFFYVYFNSI</sequence>
<evidence type="ECO:0000256" key="2">
    <source>
        <dbReference type="ARBA" id="ARBA00022801"/>
    </source>
</evidence>
<dbReference type="InterPro" id="IPR038765">
    <property type="entry name" value="Papain-like_cys_pep_sf"/>
</dbReference>
<protein>
    <submittedName>
        <fullName evidence="4">Uncharacterized protein</fullName>
    </submittedName>
</protein>
<reference evidence="4" key="1">
    <citation type="journal article" date="2023" name="Insect Mol. Biol.">
        <title>Genome sequencing provides insights into the evolution of gene families encoding plant cell wall-degrading enzymes in longhorned beetles.</title>
        <authorList>
            <person name="Shin N.R."/>
            <person name="Okamura Y."/>
            <person name="Kirsch R."/>
            <person name="Pauchet Y."/>
        </authorList>
    </citation>
    <scope>NUCLEOTIDE SEQUENCE</scope>
    <source>
        <strain evidence="4">RBIC_L_NR</strain>
    </source>
</reference>
<dbReference type="GO" id="GO:0006508">
    <property type="term" value="P:proteolysis"/>
    <property type="evidence" value="ECO:0007669"/>
    <property type="project" value="UniProtKB-KW"/>
</dbReference>
<dbReference type="EMBL" id="JANEYF010002463">
    <property type="protein sequence ID" value="KAJ8946132.1"/>
    <property type="molecule type" value="Genomic_DNA"/>
</dbReference>
<evidence type="ECO:0000313" key="5">
    <source>
        <dbReference type="Proteomes" id="UP001162156"/>
    </source>
</evidence>
<dbReference type="Proteomes" id="UP001162156">
    <property type="component" value="Unassembled WGS sequence"/>
</dbReference>
<dbReference type="AlphaFoldDB" id="A0AAV8Y5F3"/>
<dbReference type="Gene3D" id="3.90.70.10">
    <property type="entry name" value="Cysteine proteinases"/>
    <property type="match status" value="1"/>
</dbReference>
<keyword evidence="2" id="KW-0378">Hydrolase</keyword>
<comment type="caution">
    <text evidence="4">The sequence shown here is derived from an EMBL/GenBank/DDBJ whole genome shotgun (WGS) entry which is preliminary data.</text>
</comment>
<gene>
    <name evidence="4" type="ORF">NQ314_008954</name>
</gene>
<dbReference type="Pfam" id="PF03051">
    <property type="entry name" value="Peptidase_C1_2"/>
    <property type="match status" value="2"/>
</dbReference>
<dbReference type="GO" id="GO:0009636">
    <property type="term" value="P:response to toxic substance"/>
    <property type="evidence" value="ECO:0007669"/>
    <property type="project" value="TreeGrafter"/>
</dbReference>
<keyword evidence="1" id="KW-0645">Protease</keyword>
<dbReference type="GO" id="GO:0070005">
    <property type="term" value="F:cysteine-type aminopeptidase activity"/>
    <property type="evidence" value="ECO:0007669"/>
    <property type="project" value="InterPro"/>
</dbReference>
<keyword evidence="3" id="KW-0788">Thiol protease</keyword>
<name>A0AAV8Y5F3_9CUCU</name>
<evidence type="ECO:0000256" key="1">
    <source>
        <dbReference type="ARBA" id="ARBA00022670"/>
    </source>
</evidence>
<dbReference type="PANTHER" id="PTHR10363">
    <property type="entry name" value="BLEOMYCIN HYDROLASE"/>
    <property type="match status" value="1"/>
</dbReference>
<dbReference type="GO" id="GO:0005737">
    <property type="term" value="C:cytoplasm"/>
    <property type="evidence" value="ECO:0007669"/>
    <property type="project" value="TreeGrafter"/>
</dbReference>
<proteinExistence type="predicted"/>
<dbReference type="GO" id="GO:0043418">
    <property type="term" value="P:homocysteine catabolic process"/>
    <property type="evidence" value="ECO:0007669"/>
    <property type="project" value="TreeGrafter"/>
</dbReference>
<accession>A0AAV8Y5F3</accession>
<keyword evidence="5" id="KW-1185">Reference proteome</keyword>
<organism evidence="4 5">
    <name type="scientific">Rhamnusium bicolor</name>
    <dbReference type="NCBI Taxonomy" id="1586634"/>
    <lineage>
        <taxon>Eukaryota</taxon>
        <taxon>Metazoa</taxon>
        <taxon>Ecdysozoa</taxon>
        <taxon>Arthropoda</taxon>
        <taxon>Hexapoda</taxon>
        <taxon>Insecta</taxon>
        <taxon>Pterygota</taxon>
        <taxon>Neoptera</taxon>
        <taxon>Endopterygota</taxon>
        <taxon>Coleoptera</taxon>
        <taxon>Polyphaga</taxon>
        <taxon>Cucujiformia</taxon>
        <taxon>Chrysomeloidea</taxon>
        <taxon>Cerambycidae</taxon>
        <taxon>Lepturinae</taxon>
        <taxon>Rhagiini</taxon>
        <taxon>Rhamnusium</taxon>
    </lineage>
</organism>
<dbReference type="InterPro" id="IPR004134">
    <property type="entry name" value="Peptidase_C1B"/>
</dbReference>
<evidence type="ECO:0000256" key="3">
    <source>
        <dbReference type="ARBA" id="ARBA00022807"/>
    </source>
</evidence>
<dbReference type="PANTHER" id="PTHR10363:SF2">
    <property type="entry name" value="BLEOMYCIN HYDROLASE"/>
    <property type="match status" value="1"/>
</dbReference>
<dbReference type="SUPFAM" id="SSF54001">
    <property type="entry name" value="Cysteine proteinases"/>
    <property type="match status" value="1"/>
</dbReference>
<evidence type="ECO:0000313" key="4">
    <source>
        <dbReference type="EMBL" id="KAJ8946132.1"/>
    </source>
</evidence>